<comment type="caution">
    <text evidence="8">The sequence shown here is derived from an EMBL/GenBank/DDBJ whole genome shotgun (WGS) entry which is preliminary data.</text>
</comment>
<organism evidence="8 9">
    <name type="scientific">Hoylesella timonensis</name>
    <dbReference type="NCBI Taxonomy" id="386414"/>
    <lineage>
        <taxon>Bacteria</taxon>
        <taxon>Pseudomonadati</taxon>
        <taxon>Bacteroidota</taxon>
        <taxon>Bacteroidia</taxon>
        <taxon>Bacteroidales</taxon>
        <taxon>Prevotellaceae</taxon>
        <taxon>Hoylesella</taxon>
    </lineage>
</organism>
<dbReference type="PANTHER" id="PTHR31566">
    <property type="entry name" value="CYTOCHROME C BIOGENESIS PROTEIN CCS1, CHLOROPLASTIC"/>
    <property type="match status" value="1"/>
</dbReference>
<evidence type="ECO:0000256" key="5">
    <source>
        <dbReference type="ARBA" id="ARBA00023136"/>
    </source>
</evidence>
<evidence type="ECO:0000313" key="8">
    <source>
        <dbReference type="EMBL" id="PNP96530.1"/>
    </source>
</evidence>
<dbReference type="AlphaFoldDB" id="A0A2K0XPR1"/>
<dbReference type="GO" id="GO:0016020">
    <property type="term" value="C:membrane"/>
    <property type="evidence" value="ECO:0007669"/>
    <property type="project" value="UniProtKB-SubCell"/>
</dbReference>
<proteinExistence type="predicted"/>
<sequence length="409" mass="45675">MWNKPWKYKEGIAIGAGLVITGQLLQLTAGPIDWSVFAFPANAIALACTVLVLATIYALRPHVYLFRYLTTTYSATTALGFAALMTVIMGLTRQVPASMPATDAIGLTRMLSYWPFVWIYLWVTITVGETAIHQLLSMKRRNIPSLLCHTGLLLVLVTATLGSADMRRLKMICYKGQPEWRATDGQMRMHELPIAIQLDSFTIDQYPPRLLMADARGNALPEGTPQSLLLEPSLRQGKLLGWGIKIEQNISEAAPKIMDASMQYVPWMSSGAVSAVLVEATSPDGKTRKKDWISDGSYLFPSQTLTLTDSLRLFMPQREPLRYASTVQIFTKTGKCETAEIEVNKPFAVDGWKIYLLDYDKRMGRWSDESTFELVADPWLPAVYTGICLLLAGAVMVFITAQRRKEEHP</sequence>
<feature type="transmembrane region" description="Helical" evidence="6">
    <location>
        <begin position="38"/>
        <end position="59"/>
    </location>
</feature>
<evidence type="ECO:0000256" key="4">
    <source>
        <dbReference type="ARBA" id="ARBA00022989"/>
    </source>
</evidence>
<comment type="subcellular location">
    <subcellularLocation>
        <location evidence="1">Membrane</location>
        <topology evidence="1">Multi-pass membrane protein</topology>
    </subcellularLocation>
</comment>
<keyword evidence="2 6" id="KW-0812">Transmembrane</keyword>
<dbReference type="InterPro" id="IPR007816">
    <property type="entry name" value="ResB-like_domain"/>
</dbReference>
<dbReference type="EMBL" id="NBAX01000001">
    <property type="protein sequence ID" value="PNP96530.1"/>
    <property type="molecule type" value="Genomic_DNA"/>
</dbReference>
<evidence type="ECO:0000256" key="6">
    <source>
        <dbReference type="SAM" id="Phobius"/>
    </source>
</evidence>
<evidence type="ECO:0000313" key="9">
    <source>
        <dbReference type="Proteomes" id="UP000236634"/>
    </source>
</evidence>
<reference evidence="8 9" key="1">
    <citation type="submission" date="2017-03" db="EMBL/GenBank/DDBJ databases">
        <authorList>
            <person name="Afonso C.L."/>
            <person name="Miller P.J."/>
            <person name="Scott M.A."/>
            <person name="Spackman E."/>
            <person name="Goraichik I."/>
            <person name="Dimitrov K.M."/>
            <person name="Suarez D.L."/>
            <person name="Swayne D.E."/>
        </authorList>
    </citation>
    <scope>NUCLEOTIDE SEQUENCE [LARGE SCALE GENOMIC DNA]</scope>
    <source>
        <strain evidence="8 9">DNF00076</strain>
    </source>
</reference>
<feature type="transmembrane region" description="Helical" evidence="6">
    <location>
        <begin position="71"/>
        <end position="91"/>
    </location>
</feature>
<dbReference type="Proteomes" id="UP000236634">
    <property type="component" value="Unassembled WGS sequence"/>
</dbReference>
<keyword evidence="4 6" id="KW-1133">Transmembrane helix</keyword>
<dbReference type="PANTHER" id="PTHR31566:SF5">
    <property type="entry name" value="RESB-LIKE DOMAIN-CONTAINING PROTEIN"/>
    <property type="match status" value="1"/>
</dbReference>
<dbReference type="GO" id="GO:0017004">
    <property type="term" value="P:cytochrome complex assembly"/>
    <property type="evidence" value="ECO:0007669"/>
    <property type="project" value="UniProtKB-KW"/>
</dbReference>
<feature type="transmembrane region" description="Helical" evidence="6">
    <location>
        <begin position="12"/>
        <end position="32"/>
    </location>
</feature>
<name>A0A2K0XPR1_9BACT</name>
<dbReference type="RefSeq" id="WP_103002476.1">
    <property type="nucleotide sequence ID" value="NZ_CALTZV010000069.1"/>
</dbReference>
<evidence type="ECO:0000256" key="2">
    <source>
        <dbReference type="ARBA" id="ARBA00022692"/>
    </source>
</evidence>
<evidence type="ECO:0000256" key="1">
    <source>
        <dbReference type="ARBA" id="ARBA00004141"/>
    </source>
</evidence>
<evidence type="ECO:0000259" key="7">
    <source>
        <dbReference type="Pfam" id="PF05140"/>
    </source>
</evidence>
<feature type="transmembrane region" description="Helical" evidence="6">
    <location>
        <begin position="379"/>
        <end position="401"/>
    </location>
</feature>
<evidence type="ECO:0000256" key="3">
    <source>
        <dbReference type="ARBA" id="ARBA00022748"/>
    </source>
</evidence>
<protein>
    <recommendedName>
        <fullName evidence="7">ResB-like domain-containing protein</fullName>
    </recommendedName>
</protein>
<feature type="transmembrane region" description="Helical" evidence="6">
    <location>
        <begin position="144"/>
        <end position="164"/>
    </location>
</feature>
<feature type="transmembrane region" description="Helical" evidence="6">
    <location>
        <begin position="111"/>
        <end position="132"/>
    </location>
</feature>
<keyword evidence="3" id="KW-0201">Cytochrome c-type biogenesis</keyword>
<keyword evidence="5 6" id="KW-0472">Membrane</keyword>
<gene>
    <name evidence="8" type="ORF">BFS16_01215</name>
</gene>
<dbReference type="Pfam" id="PF05140">
    <property type="entry name" value="ResB"/>
    <property type="match status" value="1"/>
</dbReference>
<feature type="domain" description="ResB-like" evidence="7">
    <location>
        <begin position="314"/>
        <end position="361"/>
    </location>
</feature>
<accession>A0A2K0XPR1</accession>
<dbReference type="InterPro" id="IPR023494">
    <property type="entry name" value="Cyt_c_bgen_Ccs1/CcsB/ResB"/>
</dbReference>